<dbReference type="InterPro" id="IPR047971">
    <property type="entry name" value="ExeM-like"/>
</dbReference>
<keyword evidence="1" id="KW-0732">Signal</keyword>
<dbReference type="PANTHER" id="PTHR42834:SF1">
    <property type="entry name" value="ENDONUCLEASE_EXONUCLEASE_PHOSPHATASE FAMILY PROTEIN (AFU_ORTHOLOGUE AFUA_3G09210)"/>
    <property type="match status" value="1"/>
</dbReference>
<evidence type="ECO:0000259" key="2">
    <source>
        <dbReference type="Pfam" id="PF03372"/>
    </source>
</evidence>
<evidence type="ECO:0000313" key="4">
    <source>
        <dbReference type="Proteomes" id="UP001597033"/>
    </source>
</evidence>
<accession>A0ABW3LVH9</accession>
<dbReference type="Pfam" id="PF03372">
    <property type="entry name" value="Exo_endo_phos"/>
    <property type="match status" value="1"/>
</dbReference>
<dbReference type="CDD" id="cd04486">
    <property type="entry name" value="YhcR_OBF_like"/>
    <property type="match status" value="1"/>
</dbReference>
<feature type="chain" id="PRO_5046518790" evidence="1">
    <location>
        <begin position="25"/>
        <end position="579"/>
    </location>
</feature>
<keyword evidence="4" id="KW-1185">Reference proteome</keyword>
<dbReference type="Gene3D" id="3.60.10.10">
    <property type="entry name" value="Endonuclease/exonuclease/phosphatase"/>
    <property type="match status" value="1"/>
</dbReference>
<dbReference type="GO" id="GO:0004519">
    <property type="term" value="F:endonuclease activity"/>
    <property type="evidence" value="ECO:0007669"/>
    <property type="project" value="UniProtKB-KW"/>
</dbReference>
<dbReference type="InterPro" id="IPR005135">
    <property type="entry name" value="Endo/exonuclease/phosphatase"/>
</dbReference>
<proteinExistence type="predicted"/>
<dbReference type="SUPFAM" id="SSF56219">
    <property type="entry name" value="DNase I-like"/>
    <property type="match status" value="1"/>
</dbReference>
<feature type="signal peptide" evidence="1">
    <location>
        <begin position="1"/>
        <end position="24"/>
    </location>
</feature>
<dbReference type="PANTHER" id="PTHR42834">
    <property type="entry name" value="ENDONUCLEASE/EXONUCLEASE/PHOSPHATASE FAMILY PROTEIN (AFU_ORTHOLOGUE AFUA_3G09210)"/>
    <property type="match status" value="1"/>
</dbReference>
<reference evidence="4" key="1">
    <citation type="journal article" date="2019" name="Int. J. Syst. Evol. Microbiol.">
        <title>The Global Catalogue of Microorganisms (GCM) 10K type strain sequencing project: providing services to taxonomists for standard genome sequencing and annotation.</title>
        <authorList>
            <consortium name="The Broad Institute Genomics Platform"/>
            <consortium name="The Broad Institute Genome Sequencing Center for Infectious Disease"/>
            <person name="Wu L."/>
            <person name="Ma J."/>
        </authorList>
    </citation>
    <scope>NUCLEOTIDE SEQUENCE [LARGE SCALE GENOMIC DNA]</scope>
    <source>
        <strain evidence="4">CCUG 55854</strain>
    </source>
</reference>
<organism evidence="3 4">
    <name type="scientific">Pseudoxanthomonas kaohsiungensis</name>
    <dbReference type="NCBI Taxonomy" id="283923"/>
    <lineage>
        <taxon>Bacteria</taxon>
        <taxon>Pseudomonadati</taxon>
        <taxon>Pseudomonadota</taxon>
        <taxon>Gammaproteobacteria</taxon>
        <taxon>Lysobacterales</taxon>
        <taxon>Lysobacteraceae</taxon>
        <taxon>Pseudoxanthomonas</taxon>
    </lineage>
</organism>
<gene>
    <name evidence="3" type="ORF">ACFQ2N_07545</name>
</gene>
<feature type="domain" description="Endonuclease/exonuclease/phosphatase" evidence="2">
    <location>
        <begin position="294"/>
        <end position="570"/>
    </location>
</feature>
<keyword evidence="3" id="KW-0378">Hydrolase</keyword>
<dbReference type="InterPro" id="IPR036691">
    <property type="entry name" value="Endo/exonu/phosph_ase_sf"/>
</dbReference>
<keyword evidence="3" id="KW-0255">Endonuclease</keyword>
<sequence>MTVATVFRSLPLLLAAALPGPAAAADAVPIGQVQGAAARSPLAGQQVLVAGVVSADFRDGLGGLYVQDGGDGDPATSDALFVQAADGFAFPAALETGTRCRFHGRVVELESRGGGSVTALQVDHIDRCTPADPVQARPLAALPADWEALEGMRVRIEAPLTVTGSDALARFGELAVSFDGRQWQPSELARPGSEAHAALVRGNARQRLLLDDGSHQRDPDTIAWLDGRDTPRTGSVVHGAEGIVDHRHGGWRLQLVSPPRIDAAPRPAPPQVPGNVRVAAFNLENLFNGDGRGGGFPTERGAKTPQALDAQLAKLVAAIRGLDPDVAALMELENDGYGEASSLARLVRELNADGARWRYVDAGRGPGVDTIRVGMIYRDDRVLARGAPAVLEGGPFGERSRVPLAQAFQRRGGGKDFVVVANHFKSKGCSEAEGADTDQKDGQGCWNALRVDSAQRLHAWLQSAPLGAGRERVVILGDFNAYAMEDPVRWLREEGGWTDAFAPDGETPAGARPYSYVYQGLSGRLDHALLSPALRPHLRGAAEWHVNADEPDDAGYAARNVPGPWRSSDHDPLRLGFDL</sequence>
<name>A0ABW3LVH9_9GAMM</name>
<protein>
    <submittedName>
        <fullName evidence="3">ExeM/NucH family extracellular endonuclease</fullName>
    </submittedName>
</protein>
<evidence type="ECO:0000313" key="3">
    <source>
        <dbReference type="EMBL" id="MFD1042198.1"/>
    </source>
</evidence>
<keyword evidence="3" id="KW-0540">Nuclease</keyword>
<dbReference type="RefSeq" id="WP_162375876.1">
    <property type="nucleotide sequence ID" value="NZ_JBHTKN010000004.1"/>
</dbReference>
<dbReference type="EMBL" id="JBHTKN010000004">
    <property type="protein sequence ID" value="MFD1042198.1"/>
    <property type="molecule type" value="Genomic_DNA"/>
</dbReference>
<dbReference type="NCBIfam" id="NF033681">
    <property type="entry name" value="ExeM_NucH_DNase"/>
    <property type="match status" value="1"/>
</dbReference>
<comment type="caution">
    <text evidence="3">The sequence shown here is derived from an EMBL/GenBank/DDBJ whole genome shotgun (WGS) entry which is preliminary data.</text>
</comment>
<dbReference type="CDD" id="cd10283">
    <property type="entry name" value="MnuA_DNase1-like"/>
    <property type="match status" value="1"/>
</dbReference>
<evidence type="ECO:0000256" key="1">
    <source>
        <dbReference type="SAM" id="SignalP"/>
    </source>
</evidence>
<dbReference type="Proteomes" id="UP001597033">
    <property type="component" value="Unassembled WGS sequence"/>
</dbReference>